<evidence type="ECO:0000256" key="3">
    <source>
        <dbReference type="ARBA" id="ARBA00022490"/>
    </source>
</evidence>
<dbReference type="GO" id="GO:0005634">
    <property type="term" value="C:nucleus"/>
    <property type="evidence" value="ECO:0007669"/>
    <property type="project" value="UniProtKB-SubCell"/>
</dbReference>
<dbReference type="InterPro" id="IPR033741">
    <property type="entry name" value="SQSTM_UBA"/>
</dbReference>
<feature type="compositionally biased region" description="Basic and acidic residues" evidence="8">
    <location>
        <begin position="180"/>
        <end position="190"/>
    </location>
</feature>
<protein>
    <submittedName>
        <fullName evidence="10">Sequestosome 1</fullName>
    </submittedName>
</protein>
<dbReference type="AlphaFoldDB" id="A0A3B5MIU5"/>
<name>A0A3B5MIU5_9TELE</name>
<dbReference type="GO" id="GO:0070530">
    <property type="term" value="F:K63-linked polyubiquitin modification-dependent protein binding"/>
    <property type="evidence" value="ECO:0007669"/>
    <property type="project" value="TreeGrafter"/>
</dbReference>
<dbReference type="GO" id="GO:0007032">
    <property type="term" value="P:endosome organization"/>
    <property type="evidence" value="ECO:0007669"/>
    <property type="project" value="TreeGrafter"/>
</dbReference>
<feature type="compositionally biased region" description="Polar residues" evidence="8">
    <location>
        <begin position="139"/>
        <end position="148"/>
    </location>
</feature>
<dbReference type="Ensembl" id="ENSXCOT00000019719.1">
    <property type="protein sequence ID" value="ENSXCOP00000019479.1"/>
    <property type="gene ID" value="ENSXCOG00000014630.1"/>
</dbReference>
<dbReference type="Proteomes" id="UP000261380">
    <property type="component" value="Unplaced"/>
</dbReference>
<dbReference type="SMART" id="SM00291">
    <property type="entry name" value="ZnF_ZZ"/>
    <property type="match status" value="1"/>
</dbReference>
<dbReference type="CDD" id="cd02340">
    <property type="entry name" value="ZZ_NBR1_like"/>
    <property type="match status" value="1"/>
</dbReference>
<evidence type="ECO:0000256" key="1">
    <source>
        <dbReference type="ARBA" id="ARBA00004123"/>
    </source>
</evidence>
<dbReference type="SUPFAM" id="SSF46934">
    <property type="entry name" value="UBA-like"/>
    <property type="match status" value="1"/>
</dbReference>
<dbReference type="InterPro" id="IPR009060">
    <property type="entry name" value="UBA-like_sf"/>
</dbReference>
<sequence length="283" mass="30917">MLQCVLQCVCVMVPPSQFCAVVGTRFKCSVCPDYDLCSSCQAQGKHTEKWLFWLRPQHWFPRGKWMKRMRHCGMWNQNQEQNQNQNQNQEQAGAAKPAADSTSQASVDFLKNIGEGVAAMLSPLGIDVDIDVEHEGQKTKVTPPTQSGAGPGDVEMNEDGGASSEDGNSWLQVSRDSDEEWTHLSSKEVDPSTGELQSLQPEGRAPPEPGAPQQGPTGLREAALYPHLPQEADPRLVESLAAMLSMGFGDEGGWLTHLLQAKNGDIGAALDAIQYAKQPRPHQ</sequence>
<dbReference type="GO" id="GO:0044753">
    <property type="term" value="C:amphisome"/>
    <property type="evidence" value="ECO:0007669"/>
    <property type="project" value="TreeGrafter"/>
</dbReference>
<dbReference type="GO" id="GO:0005080">
    <property type="term" value="F:protein kinase C binding"/>
    <property type="evidence" value="ECO:0007669"/>
    <property type="project" value="TreeGrafter"/>
</dbReference>
<dbReference type="FunFam" id="1.10.8.10:FF:000034">
    <property type="entry name" value="Sequestosome 1"/>
    <property type="match status" value="1"/>
</dbReference>
<keyword evidence="7" id="KW-0539">Nucleus</keyword>
<dbReference type="SMART" id="SM00165">
    <property type="entry name" value="UBA"/>
    <property type="match status" value="1"/>
</dbReference>
<evidence type="ECO:0000256" key="6">
    <source>
        <dbReference type="ARBA" id="ARBA00022833"/>
    </source>
</evidence>
<gene>
    <name evidence="10" type="primary">SQSTM1</name>
</gene>
<dbReference type="CDD" id="cd14320">
    <property type="entry name" value="UBA_SQSTM"/>
    <property type="match status" value="1"/>
</dbReference>
<evidence type="ECO:0000313" key="11">
    <source>
        <dbReference type="Proteomes" id="UP000261380"/>
    </source>
</evidence>
<dbReference type="GeneTree" id="ENSGT00390000002781"/>
<proteinExistence type="predicted"/>
<dbReference type="GO" id="GO:0000423">
    <property type="term" value="P:mitophagy"/>
    <property type="evidence" value="ECO:0007669"/>
    <property type="project" value="TreeGrafter"/>
</dbReference>
<dbReference type="GO" id="GO:0035973">
    <property type="term" value="P:aggrephagy"/>
    <property type="evidence" value="ECO:0007669"/>
    <property type="project" value="TreeGrafter"/>
</dbReference>
<dbReference type="Gene3D" id="1.10.8.10">
    <property type="entry name" value="DNA helicase RuvA subunit, C-terminal domain"/>
    <property type="match status" value="1"/>
</dbReference>
<feature type="compositionally biased region" description="Polar residues" evidence="8">
    <location>
        <begin position="165"/>
        <end position="174"/>
    </location>
</feature>
<reference evidence="10" key="1">
    <citation type="submission" date="2025-08" db="UniProtKB">
        <authorList>
            <consortium name="Ensembl"/>
        </authorList>
    </citation>
    <scope>IDENTIFICATION</scope>
</reference>
<accession>A0A3B5MIU5</accession>
<keyword evidence="11" id="KW-1185">Reference proteome</keyword>
<feature type="domain" description="UBA" evidence="9">
    <location>
        <begin position="231"/>
        <end position="276"/>
    </location>
</feature>
<evidence type="ECO:0000313" key="10">
    <source>
        <dbReference type="Ensembl" id="ENSXCOP00000019479.1"/>
    </source>
</evidence>
<dbReference type="GO" id="GO:0008270">
    <property type="term" value="F:zinc ion binding"/>
    <property type="evidence" value="ECO:0007669"/>
    <property type="project" value="UniProtKB-KW"/>
</dbReference>
<dbReference type="InterPro" id="IPR043145">
    <property type="entry name" value="Znf_ZZ_sf"/>
</dbReference>
<evidence type="ECO:0000256" key="5">
    <source>
        <dbReference type="ARBA" id="ARBA00022771"/>
    </source>
</evidence>
<dbReference type="Gene3D" id="3.30.60.90">
    <property type="match status" value="1"/>
</dbReference>
<keyword evidence="5" id="KW-0863">Zinc-finger</keyword>
<dbReference type="Pfam" id="PF00569">
    <property type="entry name" value="ZZ"/>
    <property type="match status" value="1"/>
</dbReference>
<evidence type="ECO:0000256" key="8">
    <source>
        <dbReference type="SAM" id="MobiDB-lite"/>
    </source>
</evidence>
<dbReference type="PANTHER" id="PTHR15090">
    <property type="entry name" value="SEQUESTOSOME 1-RELATED"/>
    <property type="match status" value="1"/>
</dbReference>
<organism evidence="10 11">
    <name type="scientific">Xiphophorus couchianus</name>
    <name type="common">Monterrey platyfish</name>
    <dbReference type="NCBI Taxonomy" id="32473"/>
    <lineage>
        <taxon>Eukaryota</taxon>
        <taxon>Metazoa</taxon>
        <taxon>Chordata</taxon>
        <taxon>Craniata</taxon>
        <taxon>Vertebrata</taxon>
        <taxon>Euteleostomi</taxon>
        <taxon>Actinopterygii</taxon>
        <taxon>Neopterygii</taxon>
        <taxon>Teleostei</taxon>
        <taxon>Neoteleostei</taxon>
        <taxon>Acanthomorphata</taxon>
        <taxon>Ovalentaria</taxon>
        <taxon>Atherinomorphae</taxon>
        <taxon>Cyprinodontiformes</taxon>
        <taxon>Poeciliidae</taxon>
        <taxon>Poeciliinae</taxon>
        <taxon>Xiphophorus</taxon>
    </lineage>
</organism>
<evidence type="ECO:0000256" key="4">
    <source>
        <dbReference type="ARBA" id="ARBA00022723"/>
    </source>
</evidence>
<feature type="compositionally biased region" description="Low complexity" evidence="8">
    <location>
        <begin position="80"/>
        <end position="91"/>
    </location>
</feature>
<dbReference type="SUPFAM" id="SSF57850">
    <property type="entry name" value="RING/U-box"/>
    <property type="match status" value="1"/>
</dbReference>
<dbReference type="PANTHER" id="PTHR15090:SF0">
    <property type="entry name" value="SEQUESTOSOME-1"/>
    <property type="match status" value="1"/>
</dbReference>
<feature type="region of interest" description="Disordered" evidence="8">
    <location>
        <begin position="136"/>
        <end position="218"/>
    </location>
</feature>
<dbReference type="InterPro" id="IPR015940">
    <property type="entry name" value="UBA"/>
</dbReference>
<keyword evidence="6" id="KW-0862">Zinc</keyword>
<evidence type="ECO:0000256" key="7">
    <source>
        <dbReference type="ARBA" id="ARBA00023242"/>
    </source>
</evidence>
<dbReference type="Pfam" id="PF16577">
    <property type="entry name" value="UBA_5"/>
    <property type="match status" value="1"/>
</dbReference>
<dbReference type="GO" id="GO:0016235">
    <property type="term" value="C:aggresome"/>
    <property type="evidence" value="ECO:0007669"/>
    <property type="project" value="TreeGrafter"/>
</dbReference>
<keyword evidence="4" id="KW-0479">Metal-binding</keyword>
<evidence type="ECO:0000256" key="2">
    <source>
        <dbReference type="ARBA" id="ARBA00004496"/>
    </source>
</evidence>
<keyword evidence="3" id="KW-0963">Cytoplasm</keyword>
<feature type="region of interest" description="Disordered" evidence="8">
    <location>
        <begin position="80"/>
        <end position="101"/>
    </location>
</feature>
<reference evidence="10" key="2">
    <citation type="submission" date="2025-09" db="UniProtKB">
        <authorList>
            <consortium name="Ensembl"/>
        </authorList>
    </citation>
    <scope>IDENTIFICATION</scope>
</reference>
<evidence type="ECO:0000259" key="9">
    <source>
        <dbReference type="PROSITE" id="PS50030"/>
    </source>
</evidence>
<dbReference type="STRING" id="32473.ENSXCOP00000019479"/>
<dbReference type="InterPro" id="IPR000433">
    <property type="entry name" value="Znf_ZZ"/>
</dbReference>
<comment type="subcellular location">
    <subcellularLocation>
        <location evidence="2">Cytoplasm</location>
    </subcellularLocation>
    <subcellularLocation>
        <location evidence="1">Nucleus</location>
    </subcellularLocation>
</comment>
<dbReference type="PROSITE" id="PS50030">
    <property type="entry name" value="UBA"/>
    <property type="match status" value="1"/>
</dbReference>
<dbReference type="InterPro" id="IPR052260">
    <property type="entry name" value="Autophagy_Rcpt_SigReg"/>
</dbReference>